<dbReference type="InterPro" id="IPR021870">
    <property type="entry name" value="MVP_shoulder"/>
</dbReference>
<gene>
    <name evidence="3" type="ORF">DILT_LOCUS11909</name>
</gene>
<evidence type="ECO:0000313" key="4">
    <source>
        <dbReference type="Proteomes" id="UP000281553"/>
    </source>
</evidence>
<evidence type="ECO:0000259" key="2">
    <source>
        <dbReference type="Pfam" id="PF17795"/>
    </source>
</evidence>
<proteinExistence type="predicted"/>
<evidence type="ECO:0000259" key="1">
    <source>
        <dbReference type="Pfam" id="PF11978"/>
    </source>
</evidence>
<feature type="domain" description="Major vault protein shoulder" evidence="1">
    <location>
        <begin position="32"/>
        <end position="150"/>
    </location>
</feature>
<protein>
    <submittedName>
        <fullName evidence="3">Uncharacterized protein</fullName>
    </submittedName>
</protein>
<dbReference type="PANTHER" id="PTHR14165:SF3">
    <property type="entry name" value="MAJOR VAULT PROTEIN"/>
    <property type="match status" value="1"/>
</dbReference>
<accession>A0A3P7M177</accession>
<dbReference type="Pfam" id="PF17795">
    <property type="entry name" value="Vault_3"/>
    <property type="match status" value="1"/>
</dbReference>
<dbReference type="InterPro" id="IPR040989">
    <property type="entry name" value="Vault_3"/>
</dbReference>
<dbReference type="GO" id="GO:0005634">
    <property type="term" value="C:nucleus"/>
    <property type="evidence" value="ECO:0007669"/>
    <property type="project" value="TreeGrafter"/>
</dbReference>
<organism evidence="3 4">
    <name type="scientific">Dibothriocephalus latus</name>
    <name type="common">Fish tapeworm</name>
    <name type="synonym">Diphyllobothrium latum</name>
    <dbReference type="NCBI Taxonomy" id="60516"/>
    <lineage>
        <taxon>Eukaryota</taxon>
        <taxon>Metazoa</taxon>
        <taxon>Spiralia</taxon>
        <taxon>Lophotrochozoa</taxon>
        <taxon>Platyhelminthes</taxon>
        <taxon>Cestoda</taxon>
        <taxon>Eucestoda</taxon>
        <taxon>Diphyllobothriidea</taxon>
        <taxon>Diphyllobothriidae</taxon>
        <taxon>Dibothriocephalus</taxon>
    </lineage>
</organism>
<dbReference type="Pfam" id="PF11978">
    <property type="entry name" value="MVP_shoulder"/>
    <property type="match status" value="1"/>
</dbReference>
<dbReference type="OrthoDB" id="6125719at2759"/>
<sequence>MLGPDEDFTLLSLSGGKPKRINMIKTICLLLGPDFCTDVLVVETADHARLSIQLSYNWQFDVPANPTQEDATKLFSQLDFIGDFCNTIAARVRGIVASVNFDRFHKNSAPIIRQSVFGTGADGEIGDRLIFPQNNLVVTSVDVQAVEPVDQRTRDALQKSVQLAIEITSTSQEAAAR</sequence>
<dbReference type="PANTHER" id="PTHR14165">
    <property type="entry name" value="MAJOR VAULT PROTEIN"/>
    <property type="match status" value="1"/>
</dbReference>
<dbReference type="EMBL" id="UYRU01064569">
    <property type="protein sequence ID" value="VDN16078.1"/>
    <property type="molecule type" value="Genomic_DNA"/>
</dbReference>
<dbReference type="Proteomes" id="UP000281553">
    <property type="component" value="Unassembled WGS sequence"/>
</dbReference>
<dbReference type="Gene3D" id="6.10.250.720">
    <property type="match status" value="1"/>
</dbReference>
<dbReference type="InterPro" id="IPR039059">
    <property type="entry name" value="MVP"/>
</dbReference>
<reference evidence="3 4" key="1">
    <citation type="submission" date="2018-11" db="EMBL/GenBank/DDBJ databases">
        <authorList>
            <consortium name="Pathogen Informatics"/>
        </authorList>
    </citation>
    <scope>NUCLEOTIDE SEQUENCE [LARGE SCALE GENOMIC DNA]</scope>
</reference>
<dbReference type="AlphaFoldDB" id="A0A3P7M177"/>
<dbReference type="Gene3D" id="3.30.479.30">
    <property type="entry name" value="Band 7 domain"/>
    <property type="match status" value="1"/>
</dbReference>
<dbReference type="FunFam" id="3.30.479.30:FF:000010">
    <property type="entry name" value="major vault protein-like"/>
    <property type="match status" value="1"/>
</dbReference>
<dbReference type="CDD" id="cd08825">
    <property type="entry name" value="MVP_shoulder"/>
    <property type="match status" value="1"/>
</dbReference>
<dbReference type="Gene3D" id="2.30.30.570">
    <property type="match status" value="1"/>
</dbReference>
<dbReference type="GO" id="GO:0005737">
    <property type="term" value="C:cytoplasm"/>
    <property type="evidence" value="ECO:0007669"/>
    <property type="project" value="TreeGrafter"/>
</dbReference>
<feature type="domain" description="Major vault protein repeat" evidence="2">
    <location>
        <begin position="1"/>
        <end position="31"/>
    </location>
</feature>
<keyword evidence="4" id="KW-1185">Reference proteome</keyword>
<name>A0A3P7M177_DIBLA</name>
<evidence type="ECO:0000313" key="3">
    <source>
        <dbReference type="EMBL" id="VDN16078.1"/>
    </source>
</evidence>
<dbReference type="InterPro" id="IPR036013">
    <property type="entry name" value="Band_7/SPFH_dom_sf"/>
</dbReference>